<dbReference type="EMBL" id="JAXIOK010000014">
    <property type="protein sequence ID" value="KAK4754862.1"/>
    <property type="molecule type" value="Genomic_DNA"/>
</dbReference>
<protein>
    <submittedName>
        <fullName evidence="1">Uncharacterized protein</fullName>
    </submittedName>
</protein>
<accession>A0AAN7PVB1</accession>
<dbReference type="Proteomes" id="UP001345219">
    <property type="component" value="Chromosome 8"/>
</dbReference>
<organism evidence="1 2">
    <name type="scientific">Trapa incisa</name>
    <dbReference type="NCBI Taxonomy" id="236973"/>
    <lineage>
        <taxon>Eukaryota</taxon>
        <taxon>Viridiplantae</taxon>
        <taxon>Streptophyta</taxon>
        <taxon>Embryophyta</taxon>
        <taxon>Tracheophyta</taxon>
        <taxon>Spermatophyta</taxon>
        <taxon>Magnoliopsida</taxon>
        <taxon>eudicotyledons</taxon>
        <taxon>Gunneridae</taxon>
        <taxon>Pentapetalae</taxon>
        <taxon>rosids</taxon>
        <taxon>malvids</taxon>
        <taxon>Myrtales</taxon>
        <taxon>Lythraceae</taxon>
        <taxon>Trapa</taxon>
    </lineage>
</organism>
<proteinExistence type="predicted"/>
<sequence>MARMLGVLAYLDATTTVRLRAVIVISQDNPRYASCAAKMSLEFQKTAGRGKLRGSHAKTRGFHETCLTTLTKLRSM</sequence>
<evidence type="ECO:0000313" key="1">
    <source>
        <dbReference type="EMBL" id="KAK4754862.1"/>
    </source>
</evidence>
<evidence type="ECO:0000313" key="2">
    <source>
        <dbReference type="Proteomes" id="UP001345219"/>
    </source>
</evidence>
<name>A0AAN7PVB1_9MYRT</name>
<comment type="caution">
    <text evidence="1">The sequence shown here is derived from an EMBL/GenBank/DDBJ whole genome shotgun (WGS) entry which is preliminary data.</text>
</comment>
<gene>
    <name evidence="1" type="ORF">SAY87_008619</name>
</gene>
<reference evidence="1 2" key="1">
    <citation type="journal article" date="2023" name="Hortic Res">
        <title>Pangenome of water caltrop reveals structural variations and asymmetric subgenome divergence after allopolyploidization.</title>
        <authorList>
            <person name="Zhang X."/>
            <person name="Chen Y."/>
            <person name="Wang L."/>
            <person name="Yuan Y."/>
            <person name="Fang M."/>
            <person name="Shi L."/>
            <person name="Lu R."/>
            <person name="Comes H.P."/>
            <person name="Ma Y."/>
            <person name="Chen Y."/>
            <person name="Huang G."/>
            <person name="Zhou Y."/>
            <person name="Zheng Z."/>
            <person name="Qiu Y."/>
        </authorList>
    </citation>
    <scope>NUCLEOTIDE SEQUENCE [LARGE SCALE GENOMIC DNA]</scope>
    <source>
        <tissue evidence="1">Roots</tissue>
    </source>
</reference>
<keyword evidence="2" id="KW-1185">Reference proteome</keyword>
<dbReference type="AlphaFoldDB" id="A0AAN7PVB1"/>